<name>A0A7G3G722_9NEIS</name>
<dbReference type="Proteomes" id="UP000515917">
    <property type="component" value="Chromosome"/>
</dbReference>
<protein>
    <recommendedName>
        <fullName evidence="4">Inhibitor of vertebrate lysozyme</fullName>
    </recommendedName>
</protein>
<dbReference type="AlphaFoldDB" id="A0A7G3G722"/>
<evidence type="ECO:0008006" key="4">
    <source>
        <dbReference type="Google" id="ProtNLM"/>
    </source>
</evidence>
<dbReference type="EMBL" id="CP025781">
    <property type="protein sequence ID" value="QBC42994.1"/>
    <property type="molecule type" value="Genomic_DNA"/>
</dbReference>
<evidence type="ECO:0000256" key="1">
    <source>
        <dbReference type="SAM" id="SignalP"/>
    </source>
</evidence>
<accession>A0A7G3G722</accession>
<dbReference type="SUPFAM" id="SSF89872">
    <property type="entry name" value="Inhibitor of vertebrate lysozyme, Ivy"/>
    <property type="match status" value="1"/>
</dbReference>
<feature type="chain" id="PRO_5028935838" description="Inhibitor of vertebrate lysozyme" evidence="1">
    <location>
        <begin position="18"/>
        <end position="160"/>
    </location>
</feature>
<dbReference type="Gene3D" id="3.40.1420.10">
    <property type="entry name" value="Inhibitor of vertebrate lysozyme"/>
    <property type="match status" value="1"/>
</dbReference>
<keyword evidence="1" id="KW-0732">Signal</keyword>
<organism evidence="2 3">
    <name type="scientific">Iodobacter fluviatilis</name>
    <dbReference type="NCBI Taxonomy" id="537"/>
    <lineage>
        <taxon>Bacteria</taxon>
        <taxon>Pseudomonadati</taxon>
        <taxon>Pseudomonadota</taxon>
        <taxon>Betaproteobacteria</taxon>
        <taxon>Neisseriales</taxon>
        <taxon>Chitinibacteraceae</taxon>
        <taxon>Iodobacter</taxon>
    </lineage>
</organism>
<feature type="signal peptide" evidence="1">
    <location>
        <begin position="1"/>
        <end position="17"/>
    </location>
</feature>
<dbReference type="Pfam" id="PF08816">
    <property type="entry name" value="Ivy"/>
    <property type="match status" value="1"/>
</dbReference>
<dbReference type="KEGG" id="ifl:C1H71_05115"/>
<proteinExistence type="predicted"/>
<evidence type="ECO:0000313" key="3">
    <source>
        <dbReference type="Proteomes" id="UP000515917"/>
    </source>
</evidence>
<dbReference type="InterPro" id="IPR036501">
    <property type="entry name" value="Inhibitor_vert_lysozyme_sf"/>
</dbReference>
<evidence type="ECO:0000313" key="2">
    <source>
        <dbReference type="EMBL" id="QBC42994.1"/>
    </source>
</evidence>
<sequence>MYASIIATLFLPLNAQAKNGSSAKAIACIDSTQCAYFYDVYLADKTLRQQLNLAFTTSKIKPPRWLGKGTSTPMIPIVLGQIHYLAGSVCEPHNCGHSVHVLYAPAQKRAVAHYQTENGPAQWLGAPNPAEQKLLSELETANSPLQIKLDSHPKLPIIVD</sequence>
<gene>
    <name evidence="2" type="ORF">C1H71_05115</name>
</gene>
<keyword evidence="3" id="KW-1185">Reference proteome</keyword>
<reference evidence="2 3" key="1">
    <citation type="submission" date="2018-01" db="EMBL/GenBank/DDBJ databases">
        <title>Genome sequence of Iodobacter sp. strain PCH194 isolated from Indian Trans-Himalaya.</title>
        <authorList>
            <person name="Kumar V."/>
            <person name="Thakur V."/>
            <person name="Kumar S."/>
            <person name="Singh D."/>
        </authorList>
    </citation>
    <scope>NUCLEOTIDE SEQUENCE [LARGE SCALE GENOMIC DNA]</scope>
    <source>
        <strain evidence="2 3">PCH194</strain>
    </source>
</reference>